<protein>
    <submittedName>
        <fullName evidence="2">PGBD5</fullName>
    </submittedName>
</protein>
<name>A0ABY6LC86_9ARAC</name>
<accession>A0ABY6LC86</accession>
<feature type="compositionally biased region" description="Polar residues" evidence="1">
    <location>
        <begin position="77"/>
        <end position="89"/>
    </location>
</feature>
<dbReference type="Proteomes" id="UP001235939">
    <property type="component" value="Chromosome 15"/>
</dbReference>
<proteinExistence type="predicted"/>
<sequence>MNHLEHPSTSKGISTSFDSNIEDDILEYVFDSGSEIDDEEKDPDYKFEDCQSSDDETIIYSDNEIDIDPPQAKKPRQSSGTTKKNNSATKVGGQISGQDPGWRLADTTGGQAVNLPPFTAQPGVNLASPVSTPFEAFKLFFTDETFKNIKTETNRYARSIIDREVKKRTSPTPWHS</sequence>
<feature type="region of interest" description="Disordered" evidence="1">
    <location>
        <begin position="30"/>
        <end position="110"/>
    </location>
</feature>
<evidence type="ECO:0000256" key="1">
    <source>
        <dbReference type="SAM" id="MobiDB-lite"/>
    </source>
</evidence>
<reference evidence="2 3" key="1">
    <citation type="submission" date="2022-01" db="EMBL/GenBank/DDBJ databases">
        <title>A chromosomal length assembly of Cordylochernes scorpioides.</title>
        <authorList>
            <person name="Zeh D."/>
            <person name="Zeh J."/>
        </authorList>
    </citation>
    <scope>NUCLEOTIDE SEQUENCE [LARGE SCALE GENOMIC DNA]</scope>
    <source>
        <strain evidence="2">IN4F17</strain>
        <tissue evidence="2">Whole Body</tissue>
    </source>
</reference>
<keyword evidence="3" id="KW-1185">Reference proteome</keyword>
<gene>
    <name evidence="2" type="ORF">LAZ67_15003287</name>
</gene>
<feature type="compositionally biased region" description="Acidic residues" evidence="1">
    <location>
        <begin position="51"/>
        <end position="67"/>
    </location>
</feature>
<evidence type="ECO:0000313" key="2">
    <source>
        <dbReference type="EMBL" id="UYV78037.1"/>
    </source>
</evidence>
<organism evidence="2 3">
    <name type="scientific">Cordylochernes scorpioides</name>
    <dbReference type="NCBI Taxonomy" id="51811"/>
    <lineage>
        <taxon>Eukaryota</taxon>
        <taxon>Metazoa</taxon>
        <taxon>Ecdysozoa</taxon>
        <taxon>Arthropoda</taxon>
        <taxon>Chelicerata</taxon>
        <taxon>Arachnida</taxon>
        <taxon>Pseudoscorpiones</taxon>
        <taxon>Cheliferoidea</taxon>
        <taxon>Chernetidae</taxon>
        <taxon>Cordylochernes</taxon>
    </lineage>
</organism>
<dbReference type="EMBL" id="CP092877">
    <property type="protein sequence ID" value="UYV78037.1"/>
    <property type="molecule type" value="Genomic_DNA"/>
</dbReference>
<evidence type="ECO:0000313" key="3">
    <source>
        <dbReference type="Proteomes" id="UP001235939"/>
    </source>
</evidence>